<evidence type="ECO:0000259" key="1">
    <source>
        <dbReference type="Pfam" id="PF01850"/>
    </source>
</evidence>
<accession>A0A7U7GBE2</accession>
<dbReference type="Proteomes" id="UP000019184">
    <property type="component" value="Unassembled WGS sequence"/>
</dbReference>
<proteinExistence type="predicted"/>
<keyword evidence="3" id="KW-1185">Reference proteome</keyword>
<evidence type="ECO:0000313" key="2">
    <source>
        <dbReference type="EMBL" id="CDH45052.1"/>
    </source>
</evidence>
<sequence length="69" mass="7151">MALPGIRLEPLSPEVAVASTRLPGAVHADPADRIIAATARQSGAVLVTEDQPLLDYGAAGHLRILRATV</sequence>
<dbReference type="InterPro" id="IPR029060">
    <property type="entry name" value="PIN-like_dom_sf"/>
</dbReference>
<dbReference type="AlphaFoldDB" id="A0A7U7GBE2"/>
<reference evidence="2 3" key="1">
    <citation type="journal article" date="2014" name="ISME J.">
        <title>Candidatus Competibacter-lineage genomes retrieved from metagenomes reveal functional metabolic diversity.</title>
        <authorList>
            <person name="McIlroy S.J."/>
            <person name="Albertsen M."/>
            <person name="Andresen E.K."/>
            <person name="Saunders A.M."/>
            <person name="Kristiansen R."/>
            <person name="Stokholm-Bjerregaard M."/>
            <person name="Nielsen K.L."/>
            <person name="Nielsen P.H."/>
        </authorList>
    </citation>
    <scope>NUCLEOTIDE SEQUENCE [LARGE SCALE GENOMIC DNA]</scope>
    <source>
        <strain evidence="2 3">Run_B_J11</strain>
    </source>
</reference>
<evidence type="ECO:0000313" key="3">
    <source>
        <dbReference type="Proteomes" id="UP000019184"/>
    </source>
</evidence>
<name>A0A7U7GBE2_9GAMM</name>
<dbReference type="Pfam" id="PF01850">
    <property type="entry name" value="PIN"/>
    <property type="match status" value="1"/>
</dbReference>
<feature type="domain" description="PIN" evidence="1">
    <location>
        <begin position="3"/>
        <end position="52"/>
    </location>
</feature>
<dbReference type="EMBL" id="CBTK010000115">
    <property type="protein sequence ID" value="CDH45052.1"/>
    <property type="molecule type" value="Genomic_DNA"/>
</dbReference>
<dbReference type="SUPFAM" id="SSF88723">
    <property type="entry name" value="PIN domain-like"/>
    <property type="match status" value="1"/>
</dbReference>
<gene>
    <name evidence="2" type="ORF">BN874_2010016</name>
</gene>
<dbReference type="InterPro" id="IPR002716">
    <property type="entry name" value="PIN_dom"/>
</dbReference>
<comment type="caution">
    <text evidence="2">The sequence shown here is derived from an EMBL/GenBank/DDBJ whole genome shotgun (WGS) entry which is preliminary data.</text>
</comment>
<dbReference type="Gene3D" id="3.40.50.1010">
    <property type="entry name" value="5'-nuclease"/>
    <property type="match status" value="1"/>
</dbReference>
<organism evidence="2 3">
    <name type="scientific">Candidatus Contendobacter odensis Run_B_J11</name>
    <dbReference type="NCBI Taxonomy" id="1400861"/>
    <lineage>
        <taxon>Bacteria</taxon>
        <taxon>Pseudomonadati</taxon>
        <taxon>Pseudomonadota</taxon>
        <taxon>Gammaproteobacteria</taxon>
        <taxon>Candidatus Competibacteraceae</taxon>
        <taxon>Candidatus Contendibacter</taxon>
    </lineage>
</organism>
<protein>
    <recommendedName>
        <fullName evidence="1">PIN domain-containing protein</fullName>
    </recommendedName>
</protein>